<keyword evidence="5" id="KW-1185">Reference proteome</keyword>
<reference evidence="4 5" key="1">
    <citation type="journal article" date="2015" name="Int. J. Syst. Evol. Microbiol.">
        <title>Acinetobacter equi sp. nov. isolated from horse faeces.</title>
        <authorList>
            <person name="Poppel M.T."/>
            <person name="Skiebe E."/>
            <person name="Laue M."/>
            <person name="Bergmann H."/>
            <person name="Ebersberger I."/>
            <person name="Garn T."/>
            <person name="Fruth A."/>
            <person name="Baumgardt S."/>
            <person name="Busse H.J."/>
            <person name="Wilharm G."/>
        </authorList>
    </citation>
    <scope>NUCLEOTIDE SEQUENCE [LARGE SCALE GENOMIC DNA]</scope>
    <source>
        <strain evidence="4 5">114</strain>
    </source>
</reference>
<dbReference type="AlphaFoldDB" id="A0A0N9VUR7"/>
<keyword evidence="1 4" id="KW-0808">Transferase</keyword>
<evidence type="ECO:0000313" key="5">
    <source>
        <dbReference type="Proteomes" id="UP000064939"/>
    </source>
</evidence>
<evidence type="ECO:0000313" key="4">
    <source>
        <dbReference type="EMBL" id="ALH94874.1"/>
    </source>
</evidence>
<organism evidence="4 5">
    <name type="scientific">Acinetobacter equi</name>
    <dbReference type="NCBI Taxonomy" id="1324350"/>
    <lineage>
        <taxon>Bacteria</taxon>
        <taxon>Pseudomonadati</taxon>
        <taxon>Pseudomonadota</taxon>
        <taxon>Gammaproteobacteria</taxon>
        <taxon>Moraxellales</taxon>
        <taxon>Moraxellaceae</taxon>
        <taxon>Acinetobacter</taxon>
    </lineage>
</organism>
<dbReference type="PANTHER" id="PTHR43072:SF23">
    <property type="entry name" value="UPF0039 PROTEIN C11D3.02C"/>
    <property type="match status" value="1"/>
</dbReference>
<dbReference type="InterPro" id="IPR000182">
    <property type="entry name" value="GNAT_dom"/>
</dbReference>
<protein>
    <submittedName>
        <fullName evidence="4">GCN5 family acetyltransferase</fullName>
    </submittedName>
</protein>
<evidence type="ECO:0000259" key="3">
    <source>
        <dbReference type="PROSITE" id="PS51186"/>
    </source>
</evidence>
<dbReference type="SUPFAM" id="SSF55729">
    <property type="entry name" value="Acyl-CoA N-acyltransferases (Nat)"/>
    <property type="match status" value="1"/>
</dbReference>
<keyword evidence="2" id="KW-0012">Acyltransferase</keyword>
<evidence type="ECO:0000256" key="1">
    <source>
        <dbReference type="ARBA" id="ARBA00022679"/>
    </source>
</evidence>
<feature type="domain" description="N-acetyltransferase" evidence="3">
    <location>
        <begin position="4"/>
        <end position="168"/>
    </location>
</feature>
<accession>A0A0N9VUR7</accession>
<dbReference type="GO" id="GO:0016747">
    <property type="term" value="F:acyltransferase activity, transferring groups other than amino-acyl groups"/>
    <property type="evidence" value="ECO:0007669"/>
    <property type="project" value="InterPro"/>
</dbReference>
<dbReference type="CDD" id="cd04301">
    <property type="entry name" value="NAT_SF"/>
    <property type="match status" value="1"/>
</dbReference>
<dbReference type="PROSITE" id="PS51186">
    <property type="entry name" value="GNAT"/>
    <property type="match status" value="1"/>
</dbReference>
<dbReference type="Proteomes" id="UP000064939">
    <property type="component" value="Chromosome"/>
</dbReference>
<gene>
    <name evidence="4" type="ORF">AOY20_04615</name>
</gene>
<proteinExistence type="predicted"/>
<dbReference type="KEGG" id="aei:AOY20_04615"/>
<dbReference type="RefSeq" id="WP_054580773.1">
    <property type="nucleotide sequence ID" value="NZ_CP012808.1"/>
</dbReference>
<sequence length="169" mass="19697">MLPFIIRPAELKDLSEIQAIYNPEVQHGFSTWNEQPFDLAHFENMLIQLKAQNFPFFVIEDTKKQKVAGYADYSSFRSFTGYRHTVEHSIYVSPEYTGQGLGKLLLQSLIDYAKQHNVHVMVAGIDHENLVSIYLHEKLGFKHTGYMPEVGKKFGKWRDLVLMQLRFEE</sequence>
<dbReference type="OrthoDB" id="5459937at2"/>
<dbReference type="Gene3D" id="3.40.630.30">
    <property type="match status" value="1"/>
</dbReference>
<name>A0A0N9VUR7_9GAMM</name>
<dbReference type="InterPro" id="IPR016181">
    <property type="entry name" value="Acyl_CoA_acyltransferase"/>
</dbReference>
<dbReference type="STRING" id="1324350.AOY20_04615"/>
<dbReference type="Pfam" id="PF00583">
    <property type="entry name" value="Acetyltransf_1"/>
    <property type="match status" value="1"/>
</dbReference>
<dbReference type="PANTHER" id="PTHR43072">
    <property type="entry name" value="N-ACETYLTRANSFERASE"/>
    <property type="match status" value="1"/>
</dbReference>
<dbReference type="EMBL" id="CP012808">
    <property type="protein sequence ID" value="ALH94874.1"/>
    <property type="molecule type" value="Genomic_DNA"/>
</dbReference>
<evidence type="ECO:0000256" key="2">
    <source>
        <dbReference type="ARBA" id="ARBA00023315"/>
    </source>
</evidence>